<gene>
    <name evidence="4" type="ORF">BDV40DRAFT_296891</name>
</gene>
<dbReference type="Gene3D" id="3.40.50.1580">
    <property type="entry name" value="Nucleoside phosphorylase domain"/>
    <property type="match status" value="1"/>
</dbReference>
<accession>A0A5N6V5Q4</accession>
<evidence type="ECO:0000259" key="3">
    <source>
        <dbReference type="PROSITE" id="PS50157"/>
    </source>
</evidence>
<dbReference type="GO" id="GO:0009116">
    <property type="term" value="P:nucleoside metabolic process"/>
    <property type="evidence" value="ECO:0007669"/>
    <property type="project" value="InterPro"/>
</dbReference>
<sequence length="1401" mass="155931">MASEDESPQHAPTRHRISKAKKGKRVYAWAIFPCTHAGCEKAFHRPDLLARHLERHELEAQMQPPVPANEEQKESGLVLDEPPFTDSGYGSHAGTNLAAKVQNVQAELSRLDSSLTAQEVDQSHKLENEHREYELCDGGQSVYSEGSVVPAATKESYIELLADDLAKKICRDLRNAEDLEMIYNFLPRMLQEFALSFGGYHATQVHRDIMVFVHRYRTEITMRCRAKVSQDMVIKDRGNNTDKMSLEEKIHFWNERSRISEMGNYQYPPEQWEGPLGGEGATDHTLNGVVDVNQSGMPAIEQYTKLIQSSPGYDTLLMKLERMCVLAPPKPDLAEEIYRVIDNSILAPRVVSRRMAPQTLTITFHVEWKLPKDQAHPASPDYALGPLVTITGSAKEAQAISCSEYLRQTWSTTGIKILQLIQQVLRNIGFSAELPDGTMVYARQEFGCGYLCFNVVGTVAAIAEIGACLSWLGAVVQPAPSEDISLLRPSVHHRGFPHFNIEYVIRPLEPSKRHNNGQCWHDLFREAVIVEGFPIPRRPTGKNLCGIEVPLEIMAGLAGTQRINSYAGKIFIKGFSKLLLPTGREENIVMWHLISSEDGDRVSYLDGMRLCPIEIHLSDLKRSRHILGWCSEMKFYAGAEDISYDIQNSRLLKATGRLFNASVSFGQLITSTPSTITLKQSSLNASRHGYMSKLKWLKNKYIVLWDEVGKRGWLVNGTSALLHLVCASLAIDSHNEFSSFIVLNPSMLQSKDSHRPFSALQVLLNPGNLQLKVHPEGEDYFRFQDYVLKFYETLEKMFDHQMAIANDNASSPRSQLEGWDFTDIAMERDPIYPRGTTLEPPGRSWVELTRAVHAVTLFGRNFGEIIRPTRSCPEWVKLPLHRSYLAVSDFDLHNIMLSTCGDLDACPPRLTDGLIWYTPEKGSLECTCGNGTGPHSDVVQILLPSCMEPKLPEPILPYERAGDGAFIFGQHSIHEWFWGETGNPSTAPITPPSSDLTNIKSSLSNDSGIGRSISSNSGDQDCPKAASRQSATRPSIAASSPILAERTFNEPSQLQPQSQLSPTDYKVAIICALHHELAAVVLLFDTSHGDVRIPTADPNSYVFGRICNHNVVATCLPDGEYGTTSAADVAANMRRTFPCIKFCLLVGIGGGVPSTAHDIRLGDIVVSKPNNASSGVLAYDMKKTLENGVFQLNGNLQSPPRHLRSTLSIMQSIPTSSVPLYAYLNEIQALDAEYSHPGPEADLLYSPSYPHPPGEPNCTGCDTSKLTPRQPRSTKRPTVHYGTIASGNQVIKDARTRDKWGKEYDVLCFEMEAAGIVNTFPSLIIRGICDYCDSHKNKIWQRYAAATAAAYSKLLLSRVRTDMPGDDTGLYMADCDQISELEGRYVVEGPDAKRRRIWEQE</sequence>
<dbReference type="SUPFAM" id="SSF53167">
    <property type="entry name" value="Purine and uridine phosphorylases"/>
    <property type="match status" value="1"/>
</dbReference>
<dbReference type="EMBL" id="ML738596">
    <property type="protein sequence ID" value="KAE8166077.1"/>
    <property type="molecule type" value="Genomic_DNA"/>
</dbReference>
<dbReference type="InterPro" id="IPR035994">
    <property type="entry name" value="Nucleoside_phosphorylase_sf"/>
</dbReference>
<keyword evidence="1" id="KW-0863">Zinc-finger</keyword>
<dbReference type="InterPro" id="IPR013087">
    <property type="entry name" value="Znf_C2H2_type"/>
</dbReference>
<dbReference type="GO" id="GO:0008270">
    <property type="term" value="F:zinc ion binding"/>
    <property type="evidence" value="ECO:0007669"/>
    <property type="project" value="UniProtKB-KW"/>
</dbReference>
<dbReference type="OrthoDB" id="1658288at2759"/>
<evidence type="ECO:0000256" key="1">
    <source>
        <dbReference type="PROSITE-ProRule" id="PRU00042"/>
    </source>
</evidence>
<keyword evidence="1" id="KW-0862">Zinc</keyword>
<name>A0A5N6V5Q4_ASPTM</name>
<feature type="region of interest" description="Disordered" evidence="2">
    <location>
        <begin position="1007"/>
        <end position="1036"/>
    </location>
</feature>
<organism evidence="4 5">
    <name type="scientific">Aspergillus tamarii</name>
    <dbReference type="NCBI Taxonomy" id="41984"/>
    <lineage>
        <taxon>Eukaryota</taxon>
        <taxon>Fungi</taxon>
        <taxon>Dikarya</taxon>
        <taxon>Ascomycota</taxon>
        <taxon>Pezizomycotina</taxon>
        <taxon>Eurotiomycetes</taxon>
        <taxon>Eurotiomycetidae</taxon>
        <taxon>Eurotiales</taxon>
        <taxon>Aspergillaceae</taxon>
        <taxon>Aspergillus</taxon>
        <taxon>Aspergillus subgen. Circumdati</taxon>
    </lineage>
</organism>
<feature type="region of interest" description="Disordered" evidence="2">
    <location>
        <begin position="1"/>
        <end position="23"/>
    </location>
</feature>
<dbReference type="PANTHER" id="PTHR46082">
    <property type="entry name" value="ATP/GTP-BINDING PROTEIN-RELATED"/>
    <property type="match status" value="1"/>
</dbReference>
<reference evidence="4 5" key="1">
    <citation type="submission" date="2019-04" db="EMBL/GenBank/DDBJ databases">
        <title>Friends and foes A comparative genomics study of 23 Aspergillus species from section Flavi.</title>
        <authorList>
            <consortium name="DOE Joint Genome Institute"/>
            <person name="Kjaerbolling I."/>
            <person name="Vesth T."/>
            <person name="Frisvad J.C."/>
            <person name="Nybo J.L."/>
            <person name="Theobald S."/>
            <person name="Kildgaard S."/>
            <person name="Isbrandt T."/>
            <person name="Kuo A."/>
            <person name="Sato A."/>
            <person name="Lyhne E.K."/>
            <person name="Kogle M.E."/>
            <person name="Wiebenga A."/>
            <person name="Kun R.S."/>
            <person name="Lubbers R.J."/>
            <person name="Makela M.R."/>
            <person name="Barry K."/>
            <person name="Chovatia M."/>
            <person name="Clum A."/>
            <person name="Daum C."/>
            <person name="Haridas S."/>
            <person name="He G."/>
            <person name="LaButti K."/>
            <person name="Lipzen A."/>
            <person name="Mondo S."/>
            <person name="Riley R."/>
            <person name="Salamov A."/>
            <person name="Simmons B.A."/>
            <person name="Magnuson J.K."/>
            <person name="Henrissat B."/>
            <person name="Mortensen U.H."/>
            <person name="Larsen T.O."/>
            <person name="Devries R.P."/>
            <person name="Grigoriev I.V."/>
            <person name="Machida M."/>
            <person name="Baker S.E."/>
            <person name="Andersen M.R."/>
        </authorList>
    </citation>
    <scope>NUCLEOTIDE SEQUENCE [LARGE SCALE GENOMIC DNA]</scope>
    <source>
        <strain evidence="4 5">CBS 117626</strain>
    </source>
</reference>
<keyword evidence="1" id="KW-0479">Metal-binding</keyword>
<dbReference type="Proteomes" id="UP000326950">
    <property type="component" value="Unassembled WGS sequence"/>
</dbReference>
<proteinExistence type="predicted"/>
<dbReference type="PROSITE" id="PS50157">
    <property type="entry name" value="ZINC_FINGER_C2H2_2"/>
    <property type="match status" value="1"/>
</dbReference>
<evidence type="ECO:0000313" key="4">
    <source>
        <dbReference type="EMBL" id="KAE8166077.1"/>
    </source>
</evidence>
<keyword evidence="5" id="KW-1185">Reference proteome</keyword>
<dbReference type="PANTHER" id="PTHR46082:SF11">
    <property type="entry name" value="AAA+ ATPASE DOMAIN-CONTAINING PROTEIN-RELATED"/>
    <property type="match status" value="1"/>
</dbReference>
<evidence type="ECO:0000313" key="5">
    <source>
        <dbReference type="Proteomes" id="UP000326950"/>
    </source>
</evidence>
<feature type="region of interest" description="Disordered" evidence="2">
    <location>
        <begin position="60"/>
        <end position="92"/>
    </location>
</feature>
<feature type="domain" description="C2H2-type" evidence="3">
    <location>
        <begin position="32"/>
        <end position="61"/>
    </location>
</feature>
<dbReference type="Gene3D" id="3.30.160.60">
    <property type="entry name" value="Classic Zinc Finger"/>
    <property type="match status" value="1"/>
</dbReference>
<dbReference type="InterPro" id="IPR053137">
    <property type="entry name" value="NLR-like"/>
</dbReference>
<dbReference type="SMART" id="SM00355">
    <property type="entry name" value="ZnF_C2H2"/>
    <property type="match status" value="1"/>
</dbReference>
<feature type="compositionally biased region" description="Low complexity" evidence="2">
    <location>
        <begin position="1007"/>
        <end position="1019"/>
    </location>
</feature>
<dbReference type="GO" id="GO:0003824">
    <property type="term" value="F:catalytic activity"/>
    <property type="evidence" value="ECO:0007669"/>
    <property type="project" value="InterPro"/>
</dbReference>
<protein>
    <recommendedName>
        <fullName evidence="3">C2H2-type domain-containing protein</fullName>
    </recommendedName>
</protein>
<evidence type="ECO:0000256" key="2">
    <source>
        <dbReference type="SAM" id="MobiDB-lite"/>
    </source>
</evidence>
<dbReference type="PROSITE" id="PS00028">
    <property type="entry name" value="ZINC_FINGER_C2H2_1"/>
    <property type="match status" value="1"/>
</dbReference>
<feature type="compositionally biased region" description="Basic residues" evidence="2">
    <location>
        <begin position="12"/>
        <end position="23"/>
    </location>
</feature>